<reference evidence="2 3" key="1">
    <citation type="submission" date="2019-01" db="EMBL/GenBank/DDBJ databases">
        <authorList>
            <person name="Chen W.-M."/>
        </authorList>
    </citation>
    <scope>NUCLEOTIDE SEQUENCE [LARGE SCALE GENOMIC DNA]</scope>
    <source>
        <strain evidence="2 3">FSY-9</strain>
    </source>
</reference>
<dbReference type="EMBL" id="SACO01000009">
    <property type="protein sequence ID" value="RVU04242.1"/>
    <property type="molecule type" value="Genomic_DNA"/>
</dbReference>
<comment type="caution">
    <text evidence="2">The sequence shown here is derived from an EMBL/GenBank/DDBJ whole genome shotgun (WGS) entry which is preliminary data.</text>
</comment>
<organism evidence="2 3">
    <name type="scientific">Novosphingobium umbonatum</name>
    <dbReference type="NCBI Taxonomy" id="1908524"/>
    <lineage>
        <taxon>Bacteria</taxon>
        <taxon>Pseudomonadati</taxon>
        <taxon>Pseudomonadota</taxon>
        <taxon>Alphaproteobacteria</taxon>
        <taxon>Sphingomonadales</taxon>
        <taxon>Sphingomonadaceae</taxon>
        <taxon>Novosphingobium</taxon>
    </lineage>
</organism>
<dbReference type="Proteomes" id="UP000282837">
    <property type="component" value="Unassembled WGS sequence"/>
</dbReference>
<feature type="transmembrane region" description="Helical" evidence="1">
    <location>
        <begin position="67"/>
        <end position="89"/>
    </location>
</feature>
<keyword evidence="1" id="KW-0472">Membrane</keyword>
<dbReference type="AlphaFoldDB" id="A0A437N2T8"/>
<keyword evidence="3" id="KW-1185">Reference proteome</keyword>
<feature type="transmembrane region" description="Helical" evidence="1">
    <location>
        <begin position="20"/>
        <end position="40"/>
    </location>
</feature>
<accession>A0A437N2T8</accession>
<evidence type="ECO:0000256" key="1">
    <source>
        <dbReference type="SAM" id="Phobius"/>
    </source>
</evidence>
<keyword evidence="1" id="KW-1133">Transmembrane helix</keyword>
<dbReference type="OrthoDB" id="7505157at2"/>
<evidence type="ECO:0000313" key="2">
    <source>
        <dbReference type="EMBL" id="RVU04242.1"/>
    </source>
</evidence>
<evidence type="ECO:0000313" key="3">
    <source>
        <dbReference type="Proteomes" id="UP000282837"/>
    </source>
</evidence>
<protein>
    <submittedName>
        <fullName evidence="2">Uncharacterized protein</fullName>
    </submittedName>
</protein>
<gene>
    <name evidence="2" type="ORF">EOE18_12135</name>
</gene>
<sequence>MARQHIDQGHDWRRVLTHPLMGTLVPVWFMAAFALSALAVRGELIERLVLALQINTILPMAEPPLGVTARLLIALGFGLVGALLGHLVLRWLVGDAAPQVQDDKVDYRRRRAGDGHPDAPARRPIHAHDELGAYGFDHTGHEAPAYEPVPYQPEPSYIPAPAPAAAVEPLVLDTALPLAPVPAEPAPPPLAELNQPAPLSPLDPVRGTPLTPYEAHDISSAPVPSPAPRVSVVAPEEPEPLEPAPVISAKDALPLRNIPRMVDKPLPVPVPESDAAERLTSAPLDALGHVELIERLAVAMQRRQSATVAAQQQSGVVEANPAASQQGSIPANDQTSAALRAALAGLRQVQ</sequence>
<proteinExistence type="predicted"/>
<dbReference type="RefSeq" id="WP_127709879.1">
    <property type="nucleotide sequence ID" value="NZ_SACO01000009.1"/>
</dbReference>
<keyword evidence="1" id="KW-0812">Transmembrane</keyword>
<name>A0A437N2T8_9SPHN</name>